<evidence type="ECO:0008006" key="2">
    <source>
        <dbReference type="Google" id="ProtNLM"/>
    </source>
</evidence>
<feature type="non-terminal residue" evidence="1">
    <location>
        <position position="93"/>
    </location>
</feature>
<evidence type="ECO:0000313" key="1">
    <source>
        <dbReference type="EMBL" id="KAA6304617.1"/>
    </source>
</evidence>
<dbReference type="EMBL" id="SNRY01011364">
    <property type="protein sequence ID" value="KAA6304617.1"/>
    <property type="molecule type" value="Genomic_DNA"/>
</dbReference>
<accession>A0A5J4P5E1</accession>
<sequence length="93" mass="10988">MAMSGLKFTSLFDLARVFTDEQTCIDYLEELIWNGIPVSPFDPTSKVYKCKKNKYRCKNTGLYFNVRTNTMFDSTKIQLQKWFMAIWIITSHK</sequence>
<gene>
    <name evidence="1" type="ORF">EZS27_043735</name>
</gene>
<dbReference type="AlphaFoldDB" id="A0A5J4P5E1"/>
<protein>
    <recommendedName>
        <fullName evidence="2">Transposase zinc-ribbon domain-containing protein</fullName>
    </recommendedName>
</protein>
<reference evidence="1" key="1">
    <citation type="submission" date="2019-03" db="EMBL/GenBank/DDBJ databases">
        <title>Single cell metagenomics reveals metabolic interactions within the superorganism composed of flagellate Streblomastix strix and complex community of Bacteroidetes bacteria on its surface.</title>
        <authorList>
            <person name="Treitli S.C."/>
            <person name="Kolisko M."/>
            <person name="Husnik F."/>
            <person name="Keeling P."/>
            <person name="Hampl V."/>
        </authorList>
    </citation>
    <scope>NUCLEOTIDE SEQUENCE</scope>
    <source>
        <strain evidence="1">STM</strain>
    </source>
</reference>
<name>A0A5J4P5E1_9ZZZZ</name>
<organism evidence="1">
    <name type="scientific">termite gut metagenome</name>
    <dbReference type="NCBI Taxonomy" id="433724"/>
    <lineage>
        <taxon>unclassified sequences</taxon>
        <taxon>metagenomes</taxon>
        <taxon>organismal metagenomes</taxon>
    </lineage>
</organism>
<comment type="caution">
    <text evidence="1">The sequence shown here is derived from an EMBL/GenBank/DDBJ whole genome shotgun (WGS) entry which is preliminary data.</text>
</comment>
<proteinExistence type="predicted"/>